<dbReference type="InterPro" id="IPR011032">
    <property type="entry name" value="GroES-like_sf"/>
</dbReference>
<dbReference type="InterPro" id="IPR036291">
    <property type="entry name" value="NAD(P)-bd_dom_sf"/>
</dbReference>
<dbReference type="InterPro" id="IPR050700">
    <property type="entry name" value="YIM1/Zinc_Alcohol_DH_Fams"/>
</dbReference>
<dbReference type="GO" id="GO:0016491">
    <property type="term" value="F:oxidoreductase activity"/>
    <property type="evidence" value="ECO:0007669"/>
    <property type="project" value="InterPro"/>
</dbReference>
<reference evidence="2 3" key="1">
    <citation type="journal article" date="2019" name="Emerg. Microbes Infect.">
        <title>Comprehensive subspecies identification of 175 nontuberculous mycobacteria species based on 7547 genomic profiles.</title>
        <authorList>
            <person name="Matsumoto Y."/>
            <person name="Kinjo T."/>
            <person name="Motooka D."/>
            <person name="Nabeya D."/>
            <person name="Jung N."/>
            <person name="Uechi K."/>
            <person name="Horii T."/>
            <person name="Iida T."/>
            <person name="Fujita J."/>
            <person name="Nakamura S."/>
        </authorList>
    </citation>
    <scope>NUCLEOTIDE SEQUENCE [LARGE SCALE GENOMIC DNA]</scope>
    <source>
        <strain evidence="2 3">JCM 13574</strain>
    </source>
</reference>
<dbReference type="InterPro" id="IPR020843">
    <property type="entry name" value="ER"/>
</dbReference>
<dbReference type="KEGG" id="mmag:MMAD_01460"/>
<evidence type="ECO:0000313" key="3">
    <source>
        <dbReference type="Proteomes" id="UP000466517"/>
    </source>
</evidence>
<dbReference type="Gene3D" id="3.90.180.10">
    <property type="entry name" value="Medium-chain alcohol dehydrogenases, catalytic domain"/>
    <property type="match status" value="1"/>
</dbReference>
<dbReference type="EMBL" id="AP022610">
    <property type="protein sequence ID" value="BBZ25851.1"/>
    <property type="molecule type" value="Genomic_DNA"/>
</dbReference>
<dbReference type="RefSeq" id="WP_163731050.1">
    <property type="nucleotide sequence ID" value="NZ_AP022610.1"/>
</dbReference>
<dbReference type="SUPFAM" id="SSF51735">
    <property type="entry name" value="NAD(P)-binding Rossmann-fold domains"/>
    <property type="match status" value="1"/>
</dbReference>
<evidence type="ECO:0000259" key="1">
    <source>
        <dbReference type="SMART" id="SM00829"/>
    </source>
</evidence>
<name>A0A7I7XB63_9MYCO</name>
<organism evidence="2 3">
    <name type="scientific">Mycolicibacterium madagascariense</name>
    <dbReference type="NCBI Taxonomy" id="212765"/>
    <lineage>
        <taxon>Bacteria</taxon>
        <taxon>Bacillati</taxon>
        <taxon>Actinomycetota</taxon>
        <taxon>Actinomycetes</taxon>
        <taxon>Mycobacteriales</taxon>
        <taxon>Mycobacteriaceae</taxon>
        <taxon>Mycolicibacterium</taxon>
    </lineage>
</organism>
<dbReference type="SUPFAM" id="SSF50129">
    <property type="entry name" value="GroES-like"/>
    <property type="match status" value="1"/>
</dbReference>
<dbReference type="Proteomes" id="UP000466517">
    <property type="component" value="Chromosome"/>
</dbReference>
<proteinExistence type="predicted"/>
<evidence type="ECO:0000313" key="2">
    <source>
        <dbReference type="EMBL" id="BBZ25851.1"/>
    </source>
</evidence>
<dbReference type="Gene3D" id="3.40.50.720">
    <property type="entry name" value="NAD(P)-binding Rossmann-like Domain"/>
    <property type="match status" value="1"/>
</dbReference>
<protein>
    <submittedName>
        <fullName evidence="2">NADPH:quinone reductase</fullName>
    </submittedName>
</protein>
<keyword evidence="3" id="KW-1185">Reference proteome</keyword>
<dbReference type="PANTHER" id="PTHR11695:SF294">
    <property type="entry name" value="RETICULON-4-INTERACTING PROTEIN 1, MITOCHONDRIAL"/>
    <property type="match status" value="1"/>
</dbReference>
<dbReference type="SMART" id="SM00829">
    <property type="entry name" value="PKS_ER"/>
    <property type="match status" value="1"/>
</dbReference>
<gene>
    <name evidence="2" type="ORF">MMAD_01460</name>
</gene>
<dbReference type="AlphaFoldDB" id="A0A7I7XB63"/>
<feature type="domain" description="Enoyl reductase (ER)" evidence="1">
    <location>
        <begin position="13"/>
        <end position="308"/>
    </location>
</feature>
<dbReference type="Pfam" id="PF13602">
    <property type="entry name" value="ADH_zinc_N_2"/>
    <property type="match status" value="1"/>
</dbReference>
<dbReference type="InterPro" id="IPR013154">
    <property type="entry name" value="ADH-like_N"/>
</dbReference>
<sequence length="318" mass="33576">MSLQKAYRLHSYGGPECVQLDDVEVPEPGPSQTLVAVHTVGMNPFDWKIREGFGRMMGLQLPTTLGVDFVGTVEANGDGASRLAAGERVMAISNTLGAFAEYIAVDEATLARVPEGLSDVEAAALPIPGLTAWQTVHLAGEPGPGMRVLINGASGIVGSLAVQLVKAAGGYVIGVASGKNRDYVLKLGADEFLDYQGERVENRFTDVDLVLDYALAGSPDDTARLWTVLTPGGAVVSVADPTILDNVPAGYRGYFHQAVPDAAALEEIANRVVAGDLTITIAQVFPRDRLIEAMELNKAGGTTGRLVVDFTDTTESRH</sequence>
<dbReference type="CDD" id="cd05289">
    <property type="entry name" value="MDR_like_2"/>
    <property type="match status" value="1"/>
</dbReference>
<dbReference type="PANTHER" id="PTHR11695">
    <property type="entry name" value="ALCOHOL DEHYDROGENASE RELATED"/>
    <property type="match status" value="1"/>
</dbReference>
<accession>A0A7I7XB63</accession>
<dbReference type="Pfam" id="PF08240">
    <property type="entry name" value="ADH_N"/>
    <property type="match status" value="1"/>
</dbReference>